<evidence type="ECO:0000313" key="3">
    <source>
        <dbReference type="EMBL" id="ASJ27658.1"/>
    </source>
</evidence>
<evidence type="ECO:0000313" key="4">
    <source>
        <dbReference type="EMBL" id="ASJ27771.1"/>
    </source>
</evidence>
<gene>
    <name evidence="3" type="ORF">BT0_B29</name>
    <name evidence="4" type="ORF">BT0_T38</name>
</gene>
<dbReference type="Proteomes" id="UP000001205">
    <property type="component" value="Plasmid lpT39"/>
</dbReference>
<evidence type="ECO:0000256" key="1">
    <source>
        <dbReference type="SAM" id="Phobius"/>
    </source>
</evidence>
<keyword evidence="1" id="KW-0472">Membrane</keyword>
<dbReference type="AlphaFoldDB" id="A0ABF7QZV1"/>
<protein>
    <recommendedName>
        <fullName evidence="2">DUF3890 domain-containing protein</fullName>
    </recommendedName>
</protein>
<sequence length="85" mass="9532">MDSDVESSGRFGELYLKIKALLSITDEILSFEKFKNQTDLLGMILSTRGINIDTLDVNQASLLLYYYIGLSLNVPVCFVSLVLHD</sequence>
<dbReference type="KEGG" id="btu:BT0_T38"/>
<reference evidence="3 5" key="1">
    <citation type="journal article" date="1994" name="J. Exp. Med.">
        <title>Variability of a bacterial surface protein and disease expression in a possible mouse model of systemic Lyme borreliosis.</title>
        <authorList>
            <person name="Cadavid D."/>
            <person name="Thomas D.D."/>
            <person name="Crawley R."/>
            <person name="Barbour A.G."/>
        </authorList>
    </citation>
    <scope>NUCLEOTIDE SEQUENCE [LARGE SCALE GENOMIC DNA]</scope>
    <source>
        <strain evidence="3 5">91E135</strain>
    </source>
</reference>
<organism evidence="3 5">
    <name type="scientific">Borrelia turicatae (strain 91E135)</name>
    <dbReference type="NCBI Taxonomy" id="314724"/>
    <lineage>
        <taxon>Bacteria</taxon>
        <taxon>Pseudomonadati</taxon>
        <taxon>Spirochaetota</taxon>
        <taxon>Spirochaetia</taxon>
        <taxon>Spirochaetales</taxon>
        <taxon>Borreliaceae</taxon>
        <taxon>Borrelia</taxon>
    </lineage>
</organism>
<keyword evidence="1" id="KW-0812">Transmembrane</keyword>
<dbReference type="RefSeq" id="WP_088895125.1">
    <property type="nucleotide sequence ID" value="NZ_CP019364.1"/>
</dbReference>
<reference evidence="3" key="5">
    <citation type="submission" date="2016-05" db="EMBL/GenBank/DDBJ databases">
        <title>Reassembled and rearranged: the organization and evolution of antigen-encoding plasmids in two relapsing fever Borrelia species.</title>
        <authorList>
            <person name="Barbour A.G."/>
            <person name="Dai Q."/>
            <person name="Miller S.C."/>
            <person name="Porcella S.F."/>
            <person name="Schwan T.G."/>
            <person name="Lopez J.E."/>
        </authorList>
    </citation>
    <scope>NUCLEOTIDE SEQUENCE</scope>
    <source>
        <strain evidence="3 5">91E135</strain>
        <plasmid evidence="3">lpB34</plasmid>
        <plasmid evidence="4 5">lpT39</plasmid>
    </source>
</reference>
<reference evidence="3 5" key="3">
    <citation type="journal article" date="1999" name="Mol. Microbiol.">
        <title>Extensive interplasmidic duplications change the virulence phenotype of the relapsing fever agent Borrelia turicatae.</title>
        <authorList>
            <person name="Penningon P.M."/>
            <person name="Cadavid D."/>
            <person name="Bunikis J."/>
            <person name="Norris S.J."/>
            <person name="Barbour A.G."/>
        </authorList>
    </citation>
    <scope>NUCLEOTIDE SEQUENCE [LARGE SCALE GENOMIC DNA]</scope>
    <source>
        <strain evidence="3 5">91E135</strain>
        <plasmid evidence="3 5">lpB34</plasmid>
    </source>
</reference>
<dbReference type="Proteomes" id="UP000001205">
    <property type="component" value="Plasmid lpB34"/>
</dbReference>
<name>A0ABF7QZV1_BORT9</name>
<keyword evidence="1" id="KW-1133">Transmembrane helix</keyword>
<reference evidence="3 5" key="4">
    <citation type="journal article" date="2005" name="J. Clin. Microbiol.">
        <title>Phylogenetic analysis of the spirochetes Borrelia parkeri and Borrelia turicatae and the potential for tick-borne relapsing fever in Florida.</title>
        <authorList>
            <person name="Schwan T.G."/>
            <person name="Raffel S.J."/>
            <person name="Schrumpf M.E."/>
            <person name="Policastro P.F."/>
            <person name="Rawlings J.A."/>
            <person name="Lane R.S."/>
            <person name="Breitschwerdt E.B."/>
            <person name="Porcella S.F."/>
        </authorList>
    </citation>
    <scope>NUCLEOTIDE SEQUENCE [LARGE SCALE GENOMIC DNA]</scope>
    <source>
        <strain evidence="3 5">91E135</strain>
    </source>
</reference>
<dbReference type="InterPro" id="IPR024988">
    <property type="entry name" value="DUF3890"/>
</dbReference>
<proteinExistence type="predicted"/>
<geneLocation type="plasmid" evidence="3 5">
    <name>lpB34</name>
</geneLocation>
<dbReference type="EMBL" id="CP019368">
    <property type="protein sequence ID" value="ASJ27771.1"/>
    <property type="molecule type" value="Genomic_DNA"/>
</dbReference>
<feature type="transmembrane region" description="Helical" evidence="1">
    <location>
        <begin position="64"/>
        <end position="83"/>
    </location>
</feature>
<dbReference type="Pfam" id="PF13029">
    <property type="entry name" value="DUF3890"/>
    <property type="match status" value="1"/>
</dbReference>
<accession>A0ABF7QZV1</accession>
<dbReference type="EMBL" id="CP019364">
    <property type="protein sequence ID" value="ASJ27658.1"/>
    <property type="molecule type" value="Genomic_DNA"/>
</dbReference>
<evidence type="ECO:0000313" key="5">
    <source>
        <dbReference type="Proteomes" id="UP000001205"/>
    </source>
</evidence>
<evidence type="ECO:0000259" key="2">
    <source>
        <dbReference type="Pfam" id="PF13029"/>
    </source>
</evidence>
<reference evidence="3 5" key="2">
    <citation type="journal article" date="1997" name="Infect. Immun.">
        <title>Immunologic and genetic analyses of VmpA of a neurotropic strain of Borrelia turicatae.</title>
        <authorList>
            <person name="Cadavid D."/>
            <person name="Pennington P.M."/>
            <person name="Kerentseva T.A."/>
            <person name="Bergstrom S."/>
            <person name="Barbour A.G."/>
        </authorList>
    </citation>
    <scope>NUCLEOTIDE SEQUENCE [LARGE SCALE GENOMIC DNA]</scope>
    <source>
        <strain evidence="3 5">91E135</strain>
    </source>
</reference>
<dbReference type="KEGG" id="btu:BT0_B29"/>
<keyword evidence="5" id="KW-1185">Reference proteome</keyword>
<keyword evidence="3" id="KW-0614">Plasmid</keyword>
<geneLocation type="plasmid" evidence="4 5">
    <name>lpT39</name>
</geneLocation>
<feature type="domain" description="DUF3890" evidence="2">
    <location>
        <begin position="14"/>
        <end position="68"/>
    </location>
</feature>